<keyword evidence="4" id="KW-0408">Iron</keyword>
<reference evidence="8 9" key="1">
    <citation type="submission" date="2011-01" db="EMBL/GenBank/DDBJ databases">
        <authorList>
            <person name="Durkin A.S."/>
            <person name="Madupu R."/>
            <person name="Torralba M."/>
            <person name="Gillis M."/>
            <person name="Methe B."/>
            <person name="Sutton G."/>
            <person name="Nelson K.E."/>
        </authorList>
    </citation>
    <scope>NUCLEOTIDE SEQUENCE [LARGE SCALE GENOMIC DNA]</scope>
    <source>
        <strain evidence="8 9">ACS-025-V-Sch4</strain>
    </source>
</reference>
<dbReference type="PANTHER" id="PTHR43273">
    <property type="entry name" value="ANAEROBIC SULFATASE-MATURATING ENZYME HOMOLOG ASLB-RELATED"/>
    <property type="match status" value="1"/>
</dbReference>
<comment type="caution">
    <text evidence="8">The sequence shown here is derived from an EMBL/GenBank/DDBJ whole genome shotgun (WGS) entry which is preliminary data.</text>
</comment>
<name>F0H2R1_9FIRM</name>
<dbReference type="RefSeq" id="WP_004818385.1">
    <property type="nucleotide sequence ID" value="NZ_AEXN01000039.1"/>
</dbReference>
<dbReference type="EMBL" id="AEXN01000039">
    <property type="protein sequence ID" value="EGC83237.1"/>
    <property type="molecule type" value="Genomic_DNA"/>
</dbReference>
<comment type="similarity">
    <text evidence="6">Belongs to the radical SAM superfamily. Anaerobic sulfatase-maturating enzyme family.</text>
</comment>
<dbReference type="InterPro" id="IPR023885">
    <property type="entry name" value="4Fe4S-binding_SPASM_dom"/>
</dbReference>
<keyword evidence="9" id="KW-1185">Reference proteome</keyword>
<dbReference type="NCBIfam" id="TIGR04085">
    <property type="entry name" value="rSAM_more_4Fe4S"/>
    <property type="match status" value="1"/>
</dbReference>
<protein>
    <submittedName>
        <fullName evidence="8">Radical SAM domain protein</fullName>
    </submittedName>
</protein>
<organism evidence="8 9">
    <name type="scientific">Anaerococcus hydrogenalis ACS-025-V-Sch4</name>
    <dbReference type="NCBI Taxonomy" id="879306"/>
    <lineage>
        <taxon>Bacteria</taxon>
        <taxon>Bacillati</taxon>
        <taxon>Bacillota</taxon>
        <taxon>Tissierellia</taxon>
        <taxon>Tissierellales</taxon>
        <taxon>Peptoniphilaceae</taxon>
        <taxon>Anaerococcus</taxon>
    </lineage>
</organism>
<evidence type="ECO:0000256" key="2">
    <source>
        <dbReference type="ARBA" id="ARBA00022691"/>
    </source>
</evidence>
<dbReference type="Proteomes" id="UP000005277">
    <property type="component" value="Unassembled WGS sequence"/>
</dbReference>
<dbReference type="CDD" id="cd01335">
    <property type="entry name" value="Radical_SAM"/>
    <property type="match status" value="1"/>
</dbReference>
<dbReference type="SFLD" id="SFLDS00029">
    <property type="entry name" value="Radical_SAM"/>
    <property type="match status" value="1"/>
</dbReference>
<dbReference type="PANTHER" id="PTHR43273:SF3">
    <property type="entry name" value="ANAEROBIC SULFATASE-MATURATING ENZYME HOMOLOG ASLB-RELATED"/>
    <property type="match status" value="1"/>
</dbReference>
<feature type="domain" description="Radical SAM core" evidence="7">
    <location>
        <begin position="1"/>
        <end position="222"/>
    </location>
</feature>
<keyword evidence="2" id="KW-0949">S-adenosyl-L-methionine</keyword>
<evidence type="ECO:0000256" key="5">
    <source>
        <dbReference type="ARBA" id="ARBA00023014"/>
    </source>
</evidence>
<keyword evidence="5" id="KW-0411">Iron-sulfur</keyword>
<sequence length="383" mass="45037">MDYTIYLTTDCNFKCKYCYENYRDSFKLNKITADKIIKFIENNFSSDTITISFMGGEPLLNKELIYYFIENLEKKIDYRKIKYSITTNCSLISDDVVNLFKIKKFEVKCSIDGNKYTHNKNRISKNNYDCYDFIIKHIKSMLLEGIDISIRMTVTNNTIGDLSKNIEYFYNLGVRKISIIFDVFMKINSFEKKLIKNELNKIKKFYLRKIMDRDKLNIAQIDGKFINLLSDFGKHFTMCDAGVTNLKIMPDGNIYPCGFVTDMPYCKLGNIDNNKYKYEKNLGKSLAYNLYDNNQKKCNDCEYINFCLGMKCGYMNYIVTGSINVPSDTTCIIEKLFYEIVKEILHDLAKDDNLIHEYIYPYILFIKESNLKLSRLGENLLYE</sequence>
<dbReference type="PROSITE" id="PS51918">
    <property type="entry name" value="RADICAL_SAM"/>
    <property type="match status" value="1"/>
</dbReference>
<dbReference type="InterPro" id="IPR013785">
    <property type="entry name" value="Aldolase_TIM"/>
</dbReference>
<accession>F0H2R1</accession>
<keyword evidence="3" id="KW-0479">Metal-binding</keyword>
<dbReference type="SFLD" id="SFLDG01067">
    <property type="entry name" value="SPASM/twitch_domain_containing"/>
    <property type="match status" value="1"/>
</dbReference>
<dbReference type="GO" id="GO:0046872">
    <property type="term" value="F:metal ion binding"/>
    <property type="evidence" value="ECO:0007669"/>
    <property type="project" value="UniProtKB-KW"/>
</dbReference>
<dbReference type="InterPro" id="IPR007197">
    <property type="entry name" value="rSAM"/>
</dbReference>
<dbReference type="GO" id="GO:0016491">
    <property type="term" value="F:oxidoreductase activity"/>
    <property type="evidence" value="ECO:0007669"/>
    <property type="project" value="InterPro"/>
</dbReference>
<evidence type="ECO:0000256" key="3">
    <source>
        <dbReference type="ARBA" id="ARBA00022723"/>
    </source>
</evidence>
<dbReference type="InterPro" id="IPR058240">
    <property type="entry name" value="rSAM_sf"/>
</dbReference>
<dbReference type="OrthoDB" id="9763993at2"/>
<evidence type="ECO:0000256" key="4">
    <source>
        <dbReference type="ARBA" id="ARBA00023004"/>
    </source>
</evidence>
<comment type="cofactor">
    <cofactor evidence="1">
        <name>[4Fe-4S] cluster</name>
        <dbReference type="ChEBI" id="CHEBI:49883"/>
    </cofactor>
</comment>
<dbReference type="SFLD" id="SFLDG01386">
    <property type="entry name" value="main_SPASM_domain-containing"/>
    <property type="match status" value="1"/>
</dbReference>
<proteinExistence type="inferred from homology"/>
<dbReference type="GO" id="GO:0051536">
    <property type="term" value="F:iron-sulfur cluster binding"/>
    <property type="evidence" value="ECO:0007669"/>
    <property type="project" value="UniProtKB-KW"/>
</dbReference>
<evidence type="ECO:0000256" key="6">
    <source>
        <dbReference type="ARBA" id="ARBA00023601"/>
    </source>
</evidence>
<dbReference type="SUPFAM" id="SSF102114">
    <property type="entry name" value="Radical SAM enzymes"/>
    <property type="match status" value="1"/>
</dbReference>
<evidence type="ECO:0000313" key="8">
    <source>
        <dbReference type="EMBL" id="EGC83237.1"/>
    </source>
</evidence>
<dbReference type="SFLD" id="SFLDG01384">
    <property type="entry name" value="thioether_bond_formation_requi"/>
    <property type="match status" value="1"/>
</dbReference>
<evidence type="ECO:0000259" key="7">
    <source>
        <dbReference type="PROSITE" id="PS51918"/>
    </source>
</evidence>
<dbReference type="AlphaFoldDB" id="F0H2R1"/>
<dbReference type="InterPro" id="IPR023867">
    <property type="entry name" value="Sulphatase_maturase_rSAM"/>
</dbReference>
<dbReference type="Gene3D" id="3.20.20.70">
    <property type="entry name" value="Aldolase class I"/>
    <property type="match status" value="1"/>
</dbReference>
<gene>
    <name evidence="8" type="ORF">HMPREF9246_0360</name>
</gene>
<dbReference type="Pfam" id="PF04055">
    <property type="entry name" value="Radical_SAM"/>
    <property type="match status" value="1"/>
</dbReference>
<evidence type="ECO:0000313" key="9">
    <source>
        <dbReference type="Proteomes" id="UP000005277"/>
    </source>
</evidence>
<evidence type="ECO:0000256" key="1">
    <source>
        <dbReference type="ARBA" id="ARBA00001966"/>
    </source>
</evidence>